<sequence length="141" mass="15607">MGGQGWTITTDVRKIGVTTCTTAVAQAVKTGPLRKVNNKISGFYDSHYGPVLHSAVRLLQMFQRLTGANYFFYYGTAVFQATSIQNSFVAQMILNSINFGVTPIGIYLVKAGRRLSLIIGSVWMFLMFIVFATCGHFSLDY</sequence>
<evidence type="ECO:0000313" key="6">
    <source>
        <dbReference type="EMBL" id="OCK73593.1"/>
    </source>
</evidence>
<dbReference type="OrthoDB" id="2241241at2759"/>
<dbReference type="PANTHER" id="PTHR48022">
    <property type="entry name" value="PLASTIDIC GLUCOSE TRANSPORTER 4"/>
    <property type="match status" value="1"/>
</dbReference>
<evidence type="ECO:0000256" key="3">
    <source>
        <dbReference type="ARBA" id="ARBA00022989"/>
    </source>
</evidence>
<protein>
    <recommendedName>
        <fullName evidence="8">Major facilitator superfamily (MFS) profile domain-containing protein</fullName>
    </recommendedName>
</protein>
<keyword evidence="3 5" id="KW-1133">Transmembrane helix</keyword>
<comment type="subcellular location">
    <subcellularLocation>
        <location evidence="1">Membrane</location>
        <topology evidence="1">Multi-pass membrane protein</topology>
    </subcellularLocation>
</comment>
<keyword evidence="4 5" id="KW-0472">Membrane</keyword>
<dbReference type="GO" id="GO:0016020">
    <property type="term" value="C:membrane"/>
    <property type="evidence" value="ECO:0007669"/>
    <property type="project" value="UniProtKB-SubCell"/>
</dbReference>
<dbReference type="GO" id="GO:0005351">
    <property type="term" value="F:carbohydrate:proton symporter activity"/>
    <property type="evidence" value="ECO:0007669"/>
    <property type="project" value="TreeGrafter"/>
</dbReference>
<dbReference type="Gene3D" id="1.20.1250.20">
    <property type="entry name" value="MFS general substrate transporter like domains"/>
    <property type="match status" value="1"/>
</dbReference>
<evidence type="ECO:0000256" key="4">
    <source>
        <dbReference type="ARBA" id="ARBA00023136"/>
    </source>
</evidence>
<evidence type="ECO:0000313" key="7">
    <source>
        <dbReference type="Proteomes" id="UP000250266"/>
    </source>
</evidence>
<dbReference type="Proteomes" id="UP000250266">
    <property type="component" value="Unassembled WGS sequence"/>
</dbReference>
<accession>A0A8E2J8T1</accession>
<organism evidence="6 7">
    <name type="scientific">Lepidopterella palustris CBS 459.81</name>
    <dbReference type="NCBI Taxonomy" id="1314670"/>
    <lineage>
        <taxon>Eukaryota</taxon>
        <taxon>Fungi</taxon>
        <taxon>Dikarya</taxon>
        <taxon>Ascomycota</taxon>
        <taxon>Pezizomycotina</taxon>
        <taxon>Dothideomycetes</taxon>
        <taxon>Pleosporomycetidae</taxon>
        <taxon>Mytilinidiales</taxon>
        <taxon>Argynnaceae</taxon>
        <taxon>Lepidopterella</taxon>
    </lineage>
</organism>
<evidence type="ECO:0000256" key="1">
    <source>
        <dbReference type="ARBA" id="ARBA00004141"/>
    </source>
</evidence>
<name>A0A8E2J8T1_9PEZI</name>
<proteinExistence type="predicted"/>
<dbReference type="InterPro" id="IPR036259">
    <property type="entry name" value="MFS_trans_sf"/>
</dbReference>
<keyword evidence="2 5" id="KW-0812">Transmembrane</keyword>
<dbReference type="Pfam" id="PF00083">
    <property type="entry name" value="Sugar_tr"/>
    <property type="match status" value="1"/>
</dbReference>
<reference evidence="6 7" key="1">
    <citation type="journal article" date="2016" name="Nat. Commun.">
        <title>Ectomycorrhizal ecology is imprinted in the genome of the dominant symbiotic fungus Cenococcum geophilum.</title>
        <authorList>
            <consortium name="DOE Joint Genome Institute"/>
            <person name="Peter M."/>
            <person name="Kohler A."/>
            <person name="Ohm R.A."/>
            <person name="Kuo A."/>
            <person name="Krutzmann J."/>
            <person name="Morin E."/>
            <person name="Arend M."/>
            <person name="Barry K.W."/>
            <person name="Binder M."/>
            <person name="Choi C."/>
            <person name="Clum A."/>
            <person name="Copeland A."/>
            <person name="Grisel N."/>
            <person name="Haridas S."/>
            <person name="Kipfer T."/>
            <person name="LaButti K."/>
            <person name="Lindquist E."/>
            <person name="Lipzen A."/>
            <person name="Maire R."/>
            <person name="Meier B."/>
            <person name="Mihaltcheva S."/>
            <person name="Molinier V."/>
            <person name="Murat C."/>
            <person name="Poggeler S."/>
            <person name="Quandt C.A."/>
            <person name="Sperisen C."/>
            <person name="Tritt A."/>
            <person name="Tisserant E."/>
            <person name="Crous P.W."/>
            <person name="Henrissat B."/>
            <person name="Nehls U."/>
            <person name="Egli S."/>
            <person name="Spatafora J.W."/>
            <person name="Grigoriev I.V."/>
            <person name="Martin F.M."/>
        </authorList>
    </citation>
    <scope>NUCLEOTIDE SEQUENCE [LARGE SCALE GENOMIC DNA]</scope>
    <source>
        <strain evidence="6 7">CBS 459.81</strain>
    </source>
</reference>
<dbReference type="AlphaFoldDB" id="A0A8E2J8T1"/>
<dbReference type="InterPro" id="IPR050360">
    <property type="entry name" value="MFS_Sugar_Transporters"/>
</dbReference>
<gene>
    <name evidence="6" type="ORF">K432DRAFT_410564</name>
</gene>
<feature type="transmembrane region" description="Helical" evidence="5">
    <location>
        <begin position="88"/>
        <end position="109"/>
    </location>
</feature>
<dbReference type="EMBL" id="KV745712">
    <property type="protein sequence ID" value="OCK73593.1"/>
    <property type="molecule type" value="Genomic_DNA"/>
</dbReference>
<dbReference type="PANTHER" id="PTHR48022:SF91">
    <property type="entry name" value="MAJOR FACILITATOR SUPERFAMILY (MFS) PROFILE DOMAIN-CONTAINING PROTEIN-RELATED"/>
    <property type="match status" value="1"/>
</dbReference>
<keyword evidence="7" id="KW-1185">Reference proteome</keyword>
<evidence type="ECO:0008006" key="8">
    <source>
        <dbReference type="Google" id="ProtNLM"/>
    </source>
</evidence>
<evidence type="ECO:0000256" key="5">
    <source>
        <dbReference type="SAM" id="Phobius"/>
    </source>
</evidence>
<feature type="transmembrane region" description="Helical" evidence="5">
    <location>
        <begin position="116"/>
        <end position="139"/>
    </location>
</feature>
<evidence type="ECO:0000256" key="2">
    <source>
        <dbReference type="ARBA" id="ARBA00022692"/>
    </source>
</evidence>
<dbReference type="InterPro" id="IPR005828">
    <property type="entry name" value="MFS_sugar_transport-like"/>
</dbReference>